<evidence type="ECO:0000256" key="1">
    <source>
        <dbReference type="SAM" id="MobiDB-lite"/>
    </source>
</evidence>
<feature type="region of interest" description="Disordered" evidence="1">
    <location>
        <begin position="133"/>
        <end position="170"/>
    </location>
</feature>
<feature type="compositionally biased region" description="Basic and acidic residues" evidence="1">
    <location>
        <begin position="153"/>
        <end position="168"/>
    </location>
</feature>
<dbReference type="EMBL" id="BOOP01000048">
    <property type="protein sequence ID" value="GII42936.1"/>
    <property type="molecule type" value="Genomic_DNA"/>
</dbReference>
<keyword evidence="3" id="KW-1185">Reference proteome</keyword>
<proteinExistence type="predicted"/>
<feature type="region of interest" description="Disordered" evidence="1">
    <location>
        <begin position="233"/>
        <end position="276"/>
    </location>
</feature>
<reference evidence="2 3" key="1">
    <citation type="submission" date="2021-01" db="EMBL/GenBank/DDBJ databases">
        <title>Whole genome shotgun sequence of Planotetraspora phitsanulokensis NBRC 104273.</title>
        <authorList>
            <person name="Komaki H."/>
            <person name="Tamura T."/>
        </authorList>
    </citation>
    <scope>NUCLEOTIDE SEQUENCE [LARGE SCALE GENOMIC DNA]</scope>
    <source>
        <strain evidence="2 3">NBRC 104273</strain>
    </source>
</reference>
<gene>
    <name evidence="2" type="ORF">Pph01_79390</name>
</gene>
<comment type="caution">
    <text evidence="2">The sequence shown here is derived from an EMBL/GenBank/DDBJ whole genome shotgun (WGS) entry which is preliminary data.</text>
</comment>
<dbReference type="RefSeq" id="WP_204078348.1">
    <property type="nucleotide sequence ID" value="NZ_BOOP01000048.1"/>
</dbReference>
<evidence type="ECO:0000313" key="3">
    <source>
        <dbReference type="Proteomes" id="UP000622547"/>
    </source>
</evidence>
<feature type="compositionally biased region" description="Basic and acidic residues" evidence="1">
    <location>
        <begin position="80"/>
        <end position="103"/>
    </location>
</feature>
<feature type="compositionally biased region" description="Polar residues" evidence="1">
    <location>
        <begin position="38"/>
        <end position="55"/>
    </location>
</feature>
<accession>A0A8J3XKB0</accession>
<organism evidence="2 3">
    <name type="scientific">Planotetraspora phitsanulokensis</name>
    <dbReference type="NCBI Taxonomy" id="575192"/>
    <lineage>
        <taxon>Bacteria</taxon>
        <taxon>Bacillati</taxon>
        <taxon>Actinomycetota</taxon>
        <taxon>Actinomycetes</taxon>
        <taxon>Streptosporangiales</taxon>
        <taxon>Streptosporangiaceae</taxon>
        <taxon>Planotetraspora</taxon>
    </lineage>
</organism>
<dbReference type="Proteomes" id="UP000622547">
    <property type="component" value="Unassembled WGS sequence"/>
</dbReference>
<feature type="region of interest" description="Disordered" evidence="1">
    <location>
        <begin position="24"/>
        <end position="118"/>
    </location>
</feature>
<dbReference type="AlphaFoldDB" id="A0A8J3XKB0"/>
<protein>
    <submittedName>
        <fullName evidence="2">Uncharacterized protein</fullName>
    </submittedName>
</protein>
<feature type="compositionally biased region" description="Basic and acidic residues" evidence="1">
    <location>
        <begin position="61"/>
        <end position="72"/>
    </location>
</feature>
<sequence>MLENPMHLPTAPGALLGYKKNGQPFYVMAGGAPDDNEGGTQEGTSGAGAENTSVQEPPETDTGRPDPKKVEDLPQWAQKLIRETRTEAADYRSKLKDAQKAADEATANAGPSPEEVTAAAQADFAQKIGKALGLISDEEEKPVDPQTVIDTLTSERDTTAKERDSEKERHRRALIELAVHRASTKAGADPDALLDSRSFVKSVREMNPDDENFSTQLSDAIALAMENNPKFQAATQAGPPARSGGEFAGGPGGRASSPTETTVDEFRAQRKKRALS</sequence>
<evidence type="ECO:0000313" key="2">
    <source>
        <dbReference type="EMBL" id="GII42936.1"/>
    </source>
</evidence>
<name>A0A8J3XKB0_9ACTN</name>